<dbReference type="Proteomes" id="UP000314294">
    <property type="component" value="Unassembled WGS sequence"/>
</dbReference>
<reference evidence="1 2" key="1">
    <citation type="submission" date="2019-03" db="EMBL/GenBank/DDBJ databases">
        <title>First draft genome of Liparis tanakae, snailfish: a comprehensive survey of snailfish specific genes.</title>
        <authorList>
            <person name="Kim W."/>
            <person name="Song I."/>
            <person name="Jeong J.-H."/>
            <person name="Kim D."/>
            <person name="Kim S."/>
            <person name="Ryu S."/>
            <person name="Song J.Y."/>
            <person name="Lee S.K."/>
        </authorList>
    </citation>
    <scope>NUCLEOTIDE SEQUENCE [LARGE SCALE GENOMIC DNA]</scope>
    <source>
        <tissue evidence="1">Muscle</tissue>
    </source>
</reference>
<name>A0A4Z2ED93_9TELE</name>
<sequence length="101" mass="11470">MEADVRLEVAERSLRRRFYNRDIAALTNQLPGLILTRPRVATPPSLEETPDRNVRFLIETSYDNATGGTSSRPYIREAAAPPSAPWRTLLKRQLSLITTMM</sequence>
<accession>A0A4Z2ED93</accession>
<evidence type="ECO:0000313" key="1">
    <source>
        <dbReference type="EMBL" id="TNN26711.1"/>
    </source>
</evidence>
<gene>
    <name evidence="1" type="ORF">EYF80_063151</name>
</gene>
<proteinExistence type="predicted"/>
<keyword evidence="2" id="KW-1185">Reference proteome</keyword>
<dbReference type="EMBL" id="SRLO01009640">
    <property type="protein sequence ID" value="TNN26711.1"/>
    <property type="molecule type" value="Genomic_DNA"/>
</dbReference>
<protein>
    <submittedName>
        <fullName evidence="1">Uncharacterized protein</fullName>
    </submittedName>
</protein>
<dbReference type="AlphaFoldDB" id="A0A4Z2ED93"/>
<comment type="caution">
    <text evidence="1">The sequence shown here is derived from an EMBL/GenBank/DDBJ whole genome shotgun (WGS) entry which is preliminary data.</text>
</comment>
<evidence type="ECO:0000313" key="2">
    <source>
        <dbReference type="Proteomes" id="UP000314294"/>
    </source>
</evidence>
<organism evidence="1 2">
    <name type="scientific">Liparis tanakae</name>
    <name type="common">Tanaka's snailfish</name>
    <dbReference type="NCBI Taxonomy" id="230148"/>
    <lineage>
        <taxon>Eukaryota</taxon>
        <taxon>Metazoa</taxon>
        <taxon>Chordata</taxon>
        <taxon>Craniata</taxon>
        <taxon>Vertebrata</taxon>
        <taxon>Euteleostomi</taxon>
        <taxon>Actinopterygii</taxon>
        <taxon>Neopterygii</taxon>
        <taxon>Teleostei</taxon>
        <taxon>Neoteleostei</taxon>
        <taxon>Acanthomorphata</taxon>
        <taxon>Eupercaria</taxon>
        <taxon>Perciformes</taxon>
        <taxon>Cottioidei</taxon>
        <taxon>Cottales</taxon>
        <taxon>Liparidae</taxon>
        <taxon>Liparis</taxon>
    </lineage>
</organism>